<evidence type="ECO:0000256" key="1">
    <source>
        <dbReference type="ARBA" id="ARBA00000683"/>
    </source>
</evidence>
<comment type="catalytic activity">
    <reaction evidence="1">
        <text>L-histidyl-[protein] + phosphoenolpyruvate = N(pros)-phospho-L-histidyl-[protein] + pyruvate</text>
        <dbReference type="Rhea" id="RHEA:23880"/>
        <dbReference type="Rhea" id="RHEA-COMP:9745"/>
        <dbReference type="Rhea" id="RHEA-COMP:9746"/>
        <dbReference type="ChEBI" id="CHEBI:15361"/>
        <dbReference type="ChEBI" id="CHEBI:29979"/>
        <dbReference type="ChEBI" id="CHEBI:58702"/>
        <dbReference type="ChEBI" id="CHEBI:64837"/>
        <dbReference type="EC" id="2.7.3.9"/>
    </reaction>
</comment>
<feature type="region of interest" description="Disordered" evidence="18">
    <location>
        <begin position="1"/>
        <end position="115"/>
    </location>
</feature>
<keyword evidence="10" id="KW-0762">Sugar transport</keyword>
<evidence type="ECO:0000256" key="13">
    <source>
        <dbReference type="ARBA" id="ARBA00022723"/>
    </source>
</evidence>
<dbReference type="InterPro" id="IPR036618">
    <property type="entry name" value="PtsI_HPr-bd_sf"/>
</dbReference>
<dbReference type="InterPro" id="IPR008279">
    <property type="entry name" value="PEP-util_enz_mobile_dom"/>
</dbReference>
<dbReference type="NCBIfam" id="TIGR01417">
    <property type="entry name" value="PTS_I_fam"/>
    <property type="match status" value="1"/>
</dbReference>
<keyword evidence="8" id="KW-0813">Transport</keyword>
<dbReference type="PANTHER" id="PTHR46244">
    <property type="entry name" value="PHOSPHOENOLPYRUVATE-PROTEIN PHOSPHOTRANSFERASE"/>
    <property type="match status" value="1"/>
</dbReference>
<organism evidence="22 23">
    <name type="scientific">Sorangium cellulosum</name>
    <name type="common">Polyangium cellulosum</name>
    <dbReference type="NCBI Taxonomy" id="56"/>
    <lineage>
        <taxon>Bacteria</taxon>
        <taxon>Pseudomonadati</taxon>
        <taxon>Myxococcota</taxon>
        <taxon>Polyangia</taxon>
        <taxon>Polyangiales</taxon>
        <taxon>Polyangiaceae</taxon>
        <taxon>Sorangium</taxon>
    </lineage>
</organism>
<keyword evidence="9" id="KW-0963">Cytoplasm</keyword>
<evidence type="ECO:0000259" key="21">
    <source>
        <dbReference type="Pfam" id="PF05524"/>
    </source>
</evidence>
<dbReference type="GO" id="GO:0046872">
    <property type="term" value="F:metal ion binding"/>
    <property type="evidence" value="ECO:0007669"/>
    <property type="project" value="UniProtKB-KW"/>
</dbReference>
<evidence type="ECO:0000256" key="3">
    <source>
        <dbReference type="ARBA" id="ARBA00002728"/>
    </source>
</evidence>
<keyword evidence="15" id="KW-0460">Magnesium</keyword>
<evidence type="ECO:0000256" key="7">
    <source>
        <dbReference type="ARBA" id="ARBA00016544"/>
    </source>
</evidence>
<dbReference type="SUPFAM" id="SSF52009">
    <property type="entry name" value="Phosphohistidine domain"/>
    <property type="match status" value="1"/>
</dbReference>
<evidence type="ECO:0000259" key="19">
    <source>
        <dbReference type="Pfam" id="PF00391"/>
    </source>
</evidence>
<evidence type="ECO:0000256" key="17">
    <source>
        <dbReference type="SAM" id="Coils"/>
    </source>
</evidence>
<dbReference type="PRINTS" id="PR01736">
    <property type="entry name" value="PHPHTRNFRASE"/>
</dbReference>
<dbReference type="Gene3D" id="3.50.30.10">
    <property type="entry name" value="Phosphohistidine domain"/>
    <property type="match status" value="1"/>
</dbReference>
<name>A0A4V0NH16_SORCE</name>
<dbReference type="InterPro" id="IPR006318">
    <property type="entry name" value="PTS_EI-like"/>
</dbReference>
<evidence type="ECO:0000256" key="16">
    <source>
        <dbReference type="ARBA" id="ARBA00033235"/>
    </source>
</evidence>
<proteinExistence type="inferred from homology"/>
<evidence type="ECO:0000256" key="8">
    <source>
        <dbReference type="ARBA" id="ARBA00022448"/>
    </source>
</evidence>
<feature type="coiled-coil region" evidence="17">
    <location>
        <begin position="140"/>
        <end position="174"/>
    </location>
</feature>
<comment type="function">
    <text evidence="3">General (non sugar-specific) component of the phosphoenolpyruvate-dependent sugar phosphotransferase system (sugar PTS). This major carbohydrate active-transport system catalyzes the phosphorylation of incoming sugar substrates concomitantly with their translocation across the cell membrane. Enzyme I transfers the phosphoryl group from phosphoenolpyruvate (PEP) to the phosphoryl carrier protein (HPr).</text>
</comment>
<evidence type="ECO:0000256" key="18">
    <source>
        <dbReference type="SAM" id="MobiDB-lite"/>
    </source>
</evidence>
<dbReference type="EC" id="2.7.3.9" evidence="6"/>
<keyword evidence="11" id="KW-0808">Transferase</keyword>
<dbReference type="InterPro" id="IPR008731">
    <property type="entry name" value="PTS_EIN"/>
</dbReference>
<dbReference type="InterPro" id="IPR036637">
    <property type="entry name" value="Phosphohistidine_dom_sf"/>
</dbReference>
<comment type="cofactor">
    <cofactor evidence="2">
        <name>Mg(2+)</name>
        <dbReference type="ChEBI" id="CHEBI:18420"/>
    </cofactor>
</comment>
<evidence type="ECO:0000256" key="6">
    <source>
        <dbReference type="ARBA" id="ARBA00012232"/>
    </source>
</evidence>
<evidence type="ECO:0000256" key="2">
    <source>
        <dbReference type="ARBA" id="ARBA00001946"/>
    </source>
</evidence>
<dbReference type="Gene3D" id="1.10.274.10">
    <property type="entry name" value="PtsI, HPr-binding domain"/>
    <property type="match status" value="1"/>
</dbReference>
<sequence length="719" mass="76164">MTSGRSALSAGAPGDHAVPADAARGDPGAPGARGDPGASGARGDPGAPGARSDSGAPSARSDSMPPGARGDSMPPGARGDSMPPGARGDSMPPGARGDSMPPGARTETLRGISGSPGVAIGAAVVIGGHRTNHPRRRVSSSEIGAELERFEAAVERAQDELRDMAKRLGDHRAEASILEAYLLMLGDEALADAVRRQVIEERRCAEWAVATACEAIAGRFAALDDPYLRERSHDVMFVGERLLRAFTLPPQEPPSSRDTGPLSTRSLIELQNSIAMPATFGAALPRFSGPTILIAHDLSPADTAAMVDEPVVGFVTEVGTRTSHTSIMARALEIPAVVGVSDVLQRVITGDVVVIDGLRGTVVVRPGPVELAEARARAERYGALAKELSESRHRAAESKDGVKVSLRANVELPAEAILARDQGADGIGLYRTEFLYIDRTSPPSEDQQFEIFRAVVEALRPKPVTLRTFDIGGDKFVSTFQVPPEMNPMLGLRAVRLALSRPDVFLEHLRAMVRASAFGDVRIMIPMVAGLGELRQVRELLRRAQEQVRARGQPCADEIPLGVMIEVPAAAIMVDHFAREAAFLSLGTNDLIQYALAVDRTSRSLAYLASPFDPSILRLITKVIRAGQEYGRPVSLCGAMASDPLAALLLLGLGLRDFSMEAAAIPEIKETLRRVTVAEAEAVAAEALACTTAEEVECCVAAAFAPGLYDLLTGERDAR</sequence>
<evidence type="ECO:0000256" key="10">
    <source>
        <dbReference type="ARBA" id="ARBA00022597"/>
    </source>
</evidence>
<keyword evidence="22" id="KW-0670">Pyruvate</keyword>
<protein>
    <recommendedName>
        <fullName evidence="7">Phosphoenolpyruvate-protein phosphotransferase</fullName>
        <ecNumber evidence="6">2.7.3.9</ecNumber>
    </recommendedName>
    <alternativeName>
        <fullName evidence="16">Phosphotransferase system, enzyme I</fullName>
    </alternativeName>
</protein>
<evidence type="ECO:0000256" key="15">
    <source>
        <dbReference type="ARBA" id="ARBA00022842"/>
    </source>
</evidence>
<dbReference type="Pfam" id="PF00391">
    <property type="entry name" value="PEP-utilizers"/>
    <property type="match status" value="1"/>
</dbReference>
<dbReference type="InterPro" id="IPR050499">
    <property type="entry name" value="PEP-utilizing_PTS_enzyme"/>
</dbReference>
<keyword evidence="12" id="KW-0598">Phosphotransferase system</keyword>
<dbReference type="InterPro" id="IPR015813">
    <property type="entry name" value="Pyrv/PenolPyrv_kinase-like_dom"/>
</dbReference>
<accession>A0A4V0NH16</accession>
<gene>
    <name evidence="22" type="ORF">SOCE836_072900</name>
</gene>
<evidence type="ECO:0000259" key="20">
    <source>
        <dbReference type="Pfam" id="PF02896"/>
    </source>
</evidence>
<dbReference type="Pfam" id="PF05524">
    <property type="entry name" value="PEP-utilisers_N"/>
    <property type="match status" value="1"/>
</dbReference>
<dbReference type="InterPro" id="IPR040442">
    <property type="entry name" value="Pyrv_kinase-like_dom_sf"/>
</dbReference>
<dbReference type="Gene3D" id="3.20.20.60">
    <property type="entry name" value="Phosphoenolpyruvate-binding domains"/>
    <property type="match status" value="1"/>
</dbReference>
<evidence type="ECO:0000313" key="23">
    <source>
        <dbReference type="Proteomes" id="UP000295497"/>
    </source>
</evidence>
<evidence type="ECO:0000256" key="11">
    <source>
        <dbReference type="ARBA" id="ARBA00022679"/>
    </source>
</evidence>
<dbReference type="EMBL" id="CP012672">
    <property type="protein sequence ID" value="AUX35102.1"/>
    <property type="molecule type" value="Genomic_DNA"/>
</dbReference>
<feature type="domain" description="PEP-utilising enzyme C-terminal" evidence="20">
    <location>
        <begin position="387"/>
        <end position="675"/>
    </location>
</feature>
<evidence type="ECO:0000256" key="14">
    <source>
        <dbReference type="ARBA" id="ARBA00022777"/>
    </source>
</evidence>
<dbReference type="GO" id="GO:0008965">
    <property type="term" value="F:phosphoenolpyruvate-protein phosphotransferase activity"/>
    <property type="evidence" value="ECO:0007669"/>
    <property type="project" value="UniProtKB-EC"/>
</dbReference>
<keyword evidence="17" id="KW-0175">Coiled coil</keyword>
<dbReference type="Proteomes" id="UP000295497">
    <property type="component" value="Chromosome"/>
</dbReference>
<evidence type="ECO:0000256" key="5">
    <source>
        <dbReference type="ARBA" id="ARBA00007837"/>
    </source>
</evidence>
<feature type="compositionally biased region" description="Low complexity" evidence="18">
    <location>
        <begin position="19"/>
        <end position="52"/>
    </location>
</feature>
<feature type="domain" description="PEP-utilising enzyme mobile" evidence="19">
    <location>
        <begin position="290"/>
        <end position="360"/>
    </location>
</feature>
<dbReference type="RefSeq" id="WP_261344323.1">
    <property type="nucleotide sequence ID" value="NZ_CP012672.1"/>
</dbReference>
<dbReference type="PANTHER" id="PTHR46244:SF3">
    <property type="entry name" value="PHOSPHOENOLPYRUVATE-PROTEIN PHOSPHOTRANSFERASE"/>
    <property type="match status" value="1"/>
</dbReference>
<evidence type="ECO:0000256" key="9">
    <source>
        <dbReference type="ARBA" id="ARBA00022490"/>
    </source>
</evidence>
<feature type="domain" description="Phosphotransferase system enzyme I N-terminal" evidence="21">
    <location>
        <begin position="110"/>
        <end position="231"/>
    </location>
</feature>
<keyword evidence="13" id="KW-0479">Metal-binding</keyword>
<comment type="subcellular location">
    <subcellularLocation>
        <location evidence="4">Cytoplasm</location>
    </subcellularLocation>
</comment>
<evidence type="ECO:0000313" key="22">
    <source>
        <dbReference type="EMBL" id="AUX35102.1"/>
    </source>
</evidence>
<keyword evidence="14 22" id="KW-0418">Kinase</keyword>
<dbReference type="AlphaFoldDB" id="A0A4V0NH16"/>
<comment type="similarity">
    <text evidence="5">Belongs to the PEP-utilizing enzyme family.</text>
</comment>
<evidence type="ECO:0000256" key="12">
    <source>
        <dbReference type="ARBA" id="ARBA00022683"/>
    </source>
</evidence>
<dbReference type="GO" id="GO:0009401">
    <property type="term" value="P:phosphoenolpyruvate-dependent sugar phosphotransferase system"/>
    <property type="evidence" value="ECO:0007669"/>
    <property type="project" value="UniProtKB-KW"/>
</dbReference>
<dbReference type="SUPFAM" id="SSF51621">
    <property type="entry name" value="Phosphoenolpyruvate/pyruvate domain"/>
    <property type="match status" value="1"/>
</dbReference>
<dbReference type="GO" id="GO:0016301">
    <property type="term" value="F:kinase activity"/>
    <property type="evidence" value="ECO:0007669"/>
    <property type="project" value="UniProtKB-KW"/>
</dbReference>
<dbReference type="InterPro" id="IPR000121">
    <property type="entry name" value="PEP_util_C"/>
</dbReference>
<dbReference type="SUPFAM" id="SSF47831">
    <property type="entry name" value="Enzyme I of the PEP:sugar phosphotransferase system HPr-binding (sub)domain"/>
    <property type="match status" value="1"/>
</dbReference>
<dbReference type="GO" id="GO:0005737">
    <property type="term" value="C:cytoplasm"/>
    <property type="evidence" value="ECO:0007669"/>
    <property type="project" value="UniProtKB-SubCell"/>
</dbReference>
<evidence type="ECO:0000256" key="4">
    <source>
        <dbReference type="ARBA" id="ARBA00004496"/>
    </source>
</evidence>
<dbReference type="Pfam" id="PF02896">
    <property type="entry name" value="PEP-utilizers_C"/>
    <property type="match status" value="1"/>
</dbReference>
<reference evidence="22 23" key="1">
    <citation type="submission" date="2015-09" db="EMBL/GenBank/DDBJ databases">
        <title>Sorangium comparison.</title>
        <authorList>
            <person name="Zaburannyi N."/>
            <person name="Bunk B."/>
            <person name="Overmann J."/>
            <person name="Mueller R."/>
        </authorList>
    </citation>
    <scope>NUCLEOTIDE SEQUENCE [LARGE SCALE GENOMIC DNA]</scope>
    <source>
        <strain evidence="22 23">So ce836</strain>
    </source>
</reference>